<dbReference type="AlphaFoldDB" id="A0A6I4T3L1"/>
<dbReference type="GO" id="GO:0000166">
    <property type="term" value="F:nucleotide binding"/>
    <property type="evidence" value="ECO:0007669"/>
    <property type="project" value="UniProtKB-KW"/>
</dbReference>
<dbReference type="SUPFAM" id="SSF55816">
    <property type="entry name" value="5'-nucleotidase (syn. UDP-sugar hydrolase), C-terminal domain"/>
    <property type="match status" value="1"/>
</dbReference>
<dbReference type="InterPro" id="IPR004843">
    <property type="entry name" value="Calcineurin-like_PHP"/>
</dbReference>
<gene>
    <name evidence="5" type="ORF">GRI91_08860</name>
</gene>
<dbReference type="PANTHER" id="PTHR11575:SF24">
    <property type="entry name" value="5'-NUCLEOTIDASE"/>
    <property type="match status" value="1"/>
</dbReference>
<dbReference type="InterPro" id="IPR036907">
    <property type="entry name" value="5'-Nucleotdase_C_sf"/>
</dbReference>
<dbReference type="OrthoDB" id="9803927at2"/>
<protein>
    <submittedName>
        <fullName evidence="5">Bifunctional metallophosphatase/5'-nucleotidase</fullName>
    </submittedName>
</protein>
<dbReference type="EMBL" id="WTYT01000003">
    <property type="protein sequence ID" value="MXO65864.1"/>
    <property type="molecule type" value="Genomic_DNA"/>
</dbReference>
<dbReference type="SUPFAM" id="SSF56300">
    <property type="entry name" value="Metallo-dependent phosphatases"/>
    <property type="match status" value="1"/>
</dbReference>
<dbReference type="GO" id="GO:0008768">
    <property type="term" value="F:UDP-sugar diphosphatase activity"/>
    <property type="evidence" value="ECO:0007669"/>
    <property type="project" value="TreeGrafter"/>
</dbReference>
<evidence type="ECO:0000313" key="5">
    <source>
        <dbReference type="EMBL" id="MXO65864.1"/>
    </source>
</evidence>
<dbReference type="InterPro" id="IPR006179">
    <property type="entry name" value="5_nucleotidase/apyrase"/>
</dbReference>
<comment type="caution">
    <text evidence="5">The sequence shown here is derived from an EMBL/GenBank/DDBJ whole genome shotgun (WGS) entry which is preliminary data.</text>
</comment>
<evidence type="ECO:0000256" key="2">
    <source>
        <dbReference type="RuleBase" id="RU362119"/>
    </source>
</evidence>
<dbReference type="PRINTS" id="PR01607">
    <property type="entry name" value="APYRASEFAMLY"/>
</dbReference>
<name>A0A6I4T3L1_9SPHN</name>
<keyword evidence="6" id="KW-1185">Reference proteome</keyword>
<keyword evidence="2" id="KW-0547">Nucleotide-binding</keyword>
<dbReference type="PANTHER" id="PTHR11575">
    <property type="entry name" value="5'-NUCLEOTIDASE-RELATED"/>
    <property type="match status" value="1"/>
</dbReference>
<dbReference type="PROSITE" id="PS51257">
    <property type="entry name" value="PROKAR_LIPOPROTEIN"/>
    <property type="match status" value="1"/>
</dbReference>
<sequence length="587" mass="62078">MKASFILAGLLVLFSGCAAQDTEIGSFSKHLNSPSPVKVGLIAINDFHGALEPPGRTVSVELDNGTVAEVPAGGAAWLATTIDELRARHPYNLTVAAGDLTSASQLASSLFLDEAAIGVMNRIGLDLTAVGNHEFDRGWQELRRLQNGGCEKLANREPCAVEPDFAGASYEYLAANVRMADGSTVFPGTALRTFGEAPNAVTIGFVGLTLKGTAELVVPGGVAGLTFEDEAETINRATTALDEAGADAIVVLIHQGILTDPKSQPNGCADAAGPLLPILPKLDSRVDVIISGHTHWQYICDWPSGDGSKEFLLTSAGFHGILATDINLSIDPQSGDVLSKSAENIAVRSPAFGDTPIEASLPPVAPRADVKEYVARYVDAAQAFEDRPAGHLSQTLEESDDYERGGALGRLIADAQLAATRENGAQIAFMNPGGVRAPLRPSPDGALTFGQIFRTQPFGNVLVTMTLTGAQIRQVLEEQLADDRDEVQILSPSAGFDFTFDRSRAEGQRIVSLSLMGAPLQPDQTYRVTVSNFLAEGGDGFSGFKLGTDRQIGLSDLEALEAWLKVTPPREAPIQERATEIVGSAHL</sequence>
<dbReference type="RefSeq" id="WP_160736280.1">
    <property type="nucleotide sequence ID" value="NZ_WTYT01000003.1"/>
</dbReference>
<keyword evidence="2" id="KW-0378">Hydrolase</keyword>
<evidence type="ECO:0000259" key="4">
    <source>
        <dbReference type="Pfam" id="PF02872"/>
    </source>
</evidence>
<feature type="domain" description="Calcineurin-like phosphoesterase" evidence="3">
    <location>
        <begin position="42"/>
        <end position="296"/>
    </location>
</feature>
<dbReference type="GO" id="GO:0009166">
    <property type="term" value="P:nucleotide catabolic process"/>
    <property type="evidence" value="ECO:0007669"/>
    <property type="project" value="InterPro"/>
</dbReference>
<dbReference type="Pfam" id="PF00149">
    <property type="entry name" value="Metallophos"/>
    <property type="match status" value="1"/>
</dbReference>
<dbReference type="InterPro" id="IPR029052">
    <property type="entry name" value="Metallo-depent_PP-like"/>
</dbReference>
<feature type="chain" id="PRO_5026372720" evidence="2">
    <location>
        <begin position="19"/>
        <end position="587"/>
    </location>
</feature>
<reference evidence="5 6" key="1">
    <citation type="submission" date="2019-12" db="EMBL/GenBank/DDBJ databases">
        <title>Genomic-based taxomic classification of the family Erythrobacteraceae.</title>
        <authorList>
            <person name="Xu L."/>
        </authorList>
    </citation>
    <scope>NUCLEOTIDE SEQUENCE [LARGE SCALE GENOMIC DNA]</scope>
    <source>
        <strain evidence="5 6">LMG 29518</strain>
    </source>
</reference>
<comment type="similarity">
    <text evidence="2">Belongs to the 5'-nucleotidase family.</text>
</comment>
<feature type="domain" description="5'-Nucleotidase C-terminal" evidence="4">
    <location>
        <begin position="390"/>
        <end position="545"/>
    </location>
</feature>
<accession>A0A6I4T3L1</accession>
<dbReference type="Gene3D" id="3.90.780.10">
    <property type="entry name" value="5'-Nucleotidase, C-terminal domain"/>
    <property type="match status" value="1"/>
</dbReference>
<evidence type="ECO:0000256" key="1">
    <source>
        <dbReference type="ARBA" id="ARBA00022729"/>
    </source>
</evidence>
<dbReference type="GO" id="GO:0008253">
    <property type="term" value="F:5'-nucleotidase activity"/>
    <property type="evidence" value="ECO:0007669"/>
    <property type="project" value="TreeGrafter"/>
</dbReference>
<proteinExistence type="inferred from homology"/>
<keyword evidence="1 2" id="KW-0732">Signal</keyword>
<feature type="signal peptide" evidence="2">
    <location>
        <begin position="1"/>
        <end position="18"/>
    </location>
</feature>
<organism evidence="5 6">
    <name type="scientific">Altericroceibacterium endophyticum</name>
    <dbReference type="NCBI Taxonomy" id="1808508"/>
    <lineage>
        <taxon>Bacteria</taxon>
        <taxon>Pseudomonadati</taxon>
        <taxon>Pseudomonadota</taxon>
        <taxon>Alphaproteobacteria</taxon>
        <taxon>Sphingomonadales</taxon>
        <taxon>Erythrobacteraceae</taxon>
        <taxon>Altericroceibacterium</taxon>
    </lineage>
</organism>
<evidence type="ECO:0000313" key="6">
    <source>
        <dbReference type="Proteomes" id="UP000438476"/>
    </source>
</evidence>
<dbReference type="Proteomes" id="UP000438476">
    <property type="component" value="Unassembled WGS sequence"/>
</dbReference>
<dbReference type="InterPro" id="IPR008334">
    <property type="entry name" value="5'-Nucleotdase_C"/>
</dbReference>
<evidence type="ECO:0000259" key="3">
    <source>
        <dbReference type="Pfam" id="PF00149"/>
    </source>
</evidence>
<dbReference type="Pfam" id="PF02872">
    <property type="entry name" value="5_nucleotid_C"/>
    <property type="match status" value="1"/>
</dbReference>
<dbReference type="Gene3D" id="3.60.21.10">
    <property type="match status" value="1"/>
</dbReference>
<dbReference type="GO" id="GO:0030288">
    <property type="term" value="C:outer membrane-bounded periplasmic space"/>
    <property type="evidence" value="ECO:0007669"/>
    <property type="project" value="TreeGrafter"/>
</dbReference>